<dbReference type="Gene3D" id="3.40.309.10">
    <property type="entry name" value="Aldehyde Dehydrogenase, Chain A, domain 2"/>
    <property type="match status" value="1"/>
</dbReference>
<keyword evidence="2" id="KW-0560">Oxidoreductase</keyword>
<protein>
    <submittedName>
        <fullName evidence="4">Aldehyde dehydrogenase family protein</fullName>
    </submittedName>
</protein>
<feature type="domain" description="Aldehyde dehydrogenase" evidence="3">
    <location>
        <begin position="19"/>
        <end position="480"/>
    </location>
</feature>
<evidence type="ECO:0000259" key="3">
    <source>
        <dbReference type="Pfam" id="PF00171"/>
    </source>
</evidence>
<dbReference type="RefSeq" id="WP_130190119.1">
    <property type="nucleotide sequence ID" value="NZ_CP035913.1"/>
</dbReference>
<reference evidence="4 5" key="1">
    <citation type="submission" date="2019-02" db="EMBL/GenBank/DDBJ databases">
        <title>Draft Genome Sequences of Six Type Strains of the Genus Massilia.</title>
        <authorList>
            <person name="Miess H."/>
            <person name="Frediansyhah A."/>
            <person name="Gross H."/>
        </authorList>
    </citation>
    <scope>NUCLEOTIDE SEQUENCE [LARGE SCALE GENOMIC DNA]</scope>
    <source>
        <strain evidence="4 5">DSM 17473</strain>
    </source>
</reference>
<dbReference type="EMBL" id="CP035913">
    <property type="protein sequence ID" value="QBE67012.1"/>
    <property type="molecule type" value="Genomic_DNA"/>
</dbReference>
<dbReference type="Gene3D" id="3.40.605.10">
    <property type="entry name" value="Aldehyde Dehydrogenase, Chain A, domain 1"/>
    <property type="match status" value="1"/>
</dbReference>
<sequence>MKLPALTFPHARHWIDGAWRDSAEHGDSFDPATGEVIGRYAFGAEYEAADAVAAASRAFQSGPWRHDRALRVRVLHAMADRFEARAGELAALLSLENGKIAAEATFEIALAAPGLRYCAALIATDQGRASEWSPGRFSMVLREPMGVAGISVPWNSPVGLMVRSLAPALAAGCTAVVQMPAQTAQVNALVSKVISETPGLPLGVVNIVTGSKEVISYLVDAPDVPTISFTGSTATGRAISRAGAVRLKRFGLELGGKTPFLVFDDADLDAALPRIEKALTTFAGQFCMTGSRLLVQRGVADQLRERLKRRLPEVKAGPASDPSSEMGPLIDKANVARVDRIVEAALAAGASSIVRGGPVLDGPLSRGAFYLPTLLEVNDPTMAIVQEETFGPVLTMQVFDTEAEAIALANDSEYGLAASIWSRDVDRPLRVARAIEAGTIWINDWAVMRDEFEEGGYKQSGQGRLRGVAQLEDFLEHKHIVMQPGVA</sequence>
<dbReference type="SUPFAM" id="SSF53720">
    <property type="entry name" value="ALDH-like"/>
    <property type="match status" value="1"/>
</dbReference>
<dbReference type="FunFam" id="3.40.309.10:FF:000009">
    <property type="entry name" value="Aldehyde dehydrogenase A"/>
    <property type="match status" value="1"/>
</dbReference>
<evidence type="ECO:0000313" key="5">
    <source>
        <dbReference type="Proteomes" id="UP000290637"/>
    </source>
</evidence>
<accession>A0A4P6L7T2</accession>
<evidence type="ECO:0000256" key="1">
    <source>
        <dbReference type="ARBA" id="ARBA00009986"/>
    </source>
</evidence>
<dbReference type="Proteomes" id="UP000290637">
    <property type="component" value="Chromosome"/>
</dbReference>
<proteinExistence type="inferred from homology"/>
<dbReference type="InterPro" id="IPR016162">
    <property type="entry name" value="Ald_DH_N"/>
</dbReference>
<dbReference type="OrthoDB" id="6187633at2"/>
<evidence type="ECO:0000313" key="4">
    <source>
        <dbReference type="EMBL" id="QBE67012.1"/>
    </source>
</evidence>
<organism evidence="4 5">
    <name type="scientific">Pseudoduganella lutea</name>
    <dbReference type="NCBI Taxonomy" id="321985"/>
    <lineage>
        <taxon>Bacteria</taxon>
        <taxon>Pseudomonadati</taxon>
        <taxon>Pseudomonadota</taxon>
        <taxon>Betaproteobacteria</taxon>
        <taxon>Burkholderiales</taxon>
        <taxon>Oxalobacteraceae</taxon>
        <taxon>Telluria group</taxon>
        <taxon>Pseudoduganella</taxon>
    </lineage>
</organism>
<dbReference type="InterPro" id="IPR016163">
    <property type="entry name" value="Ald_DH_C"/>
</dbReference>
<name>A0A4P6L7T2_9BURK</name>
<dbReference type="Pfam" id="PF00171">
    <property type="entry name" value="Aldedh"/>
    <property type="match status" value="1"/>
</dbReference>
<dbReference type="PANTHER" id="PTHR11699">
    <property type="entry name" value="ALDEHYDE DEHYDROGENASE-RELATED"/>
    <property type="match status" value="1"/>
</dbReference>
<dbReference type="GO" id="GO:0016620">
    <property type="term" value="F:oxidoreductase activity, acting on the aldehyde or oxo group of donors, NAD or NADP as acceptor"/>
    <property type="evidence" value="ECO:0007669"/>
    <property type="project" value="InterPro"/>
</dbReference>
<comment type="similarity">
    <text evidence="1">Belongs to the aldehyde dehydrogenase family.</text>
</comment>
<dbReference type="KEGG" id="plue:EWM63_01880"/>
<keyword evidence="5" id="KW-1185">Reference proteome</keyword>
<dbReference type="AlphaFoldDB" id="A0A4P6L7T2"/>
<dbReference type="InterPro" id="IPR016161">
    <property type="entry name" value="Ald_DH/histidinol_DH"/>
</dbReference>
<dbReference type="InterPro" id="IPR015590">
    <property type="entry name" value="Aldehyde_DH_dom"/>
</dbReference>
<evidence type="ECO:0000256" key="2">
    <source>
        <dbReference type="ARBA" id="ARBA00023002"/>
    </source>
</evidence>
<gene>
    <name evidence="4" type="ORF">EWM63_01880</name>
</gene>